<feature type="region of interest" description="Disordered" evidence="9">
    <location>
        <begin position="449"/>
        <end position="472"/>
    </location>
</feature>
<reference evidence="13" key="2">
    <citation type="submission" date="2023-05" db="EMBL/GenBank/DDBJ databases">
        <authorList>
            <consortium name="Lawrence Berkeley National Laboratory"/>
            <person name="Steindorff A."/>
            <person name="Hensen N."/>
            <person name="Bonometti L."/>
            <person name="Westerberg I."/>
            <person name="Brannstrom I.O."/>
            <person name="Guillou S."/>
            <person name="Cros-Aarteil S."/>
            <person name="Calhoun S."/>
            <person name="Haridas S."/>
            <person name="Kuo A."/>
            <person name="Mondo S."/>
            <person name="Pangilinan J."/>
            <person name="Riley R."/>
            <person name="Labutti K."/>
            <person name="Andreopoulos B."/>
            <person name="Lipzen A."/>
            <person name="Chen C."/>
            <person name="Yanf M."/>
            <person name="Daum C."/>
            <person name="Ng V."/>
            <person name="Clum A."/>
            <person name="Ohm R."/>
            <person name="Martin F."/>
            <person name="Silar P."/>
            <person name="Natvig D."/>
            <person name="Lalanne C."/>
            <person name="Gautier V."/>
            <person name="Ament-Velasquez S.L."/>
            <person name="Kruys A."/>
            <person name="Hutchinson M.I."/>
            <person name="Powell A.J."/>
            <person name="Barry K."/>
            <person name="Miller A.N."/>
            <person name="Grigoriev I.V."/>
            <person name="Debuchy R."/>
            <person name="Gladieux P."/>
            <person name="Thoren M.H."/>
            <person name="Johannesson H."/>
        </authorList>
    </citation>
    <scope>NUCLEOTIDE SEQUENCE</scope>
    <source>
        <strain evidence="13">CBS 315.58</strain>
    </source>
</reference>
<feature type="compositionally biased region" description="Basic and acidic residues" evidence="9">
    <location>
        <begin position="153"/>
        <end position="171"/>
    </location>
</feature>
<reference evidence="13" key="1">
    <citation type="journal article" date="2023" name="Mol. Phylogenet. Evol.">
        <title>Genome-scale phylogeny and comparative genomics of the fungal order Sordariales.</title>
        <authorList>
            <person name="Hensen N."/>
            <person name="Bonometti L."/>
            <person name="Westerberg I."/>
            <person name="Brannstrom I.O."/>
            <person name="Guillou S."/>
            <person name="Cros-Aarteil S."/>
            <person name="Calhoun S."/>
            <person name="Haridas S."/>
            <person name="Kuo A."/>
            <person name="Mondo S."/>
            <person name="Pangilinan J."/>
            <person name="Riley R."/>
            <person name="LaButti K."/>
            <person name="Andreopoulos B."/>
            <person name="Lipzen A."/>
            <person name="Chen C."/>
            <person name="Yan M."/>
            <person name="Daum C."/>
            <person name="Ng V."/>
            <person name="Clum A."/>
            <person name="Steindorff A."/>
            <person name="Ohm R.A."/>
            <person name="Martin F."/>
            <person name="Silar P."/>
            <person name="Natvig D.O."/>
            <person name="Lalanne C."/>
            <person name="Gautier V."/>
            <person name="Ament-Velasquez S.L."/>
            <person name="Kruys A."/>
            <person name="Hutchinson M.I."/>
            <person name="Powell A.J."/>
            <person name="Barry K."/>
            <person name="Miller A.N."/>
            <person name="Grigoriev I.V."/>
            <person name="Debuchy R."/>
            <person name="Gladieux P."/>
            <person name="Hiltunen Thoren M."/>
            <person name="Johannesson H."/>
        </authorList>
    </citation>
    <scope>NUCLEOTIDE SEQUENCE</scope>
    <source>
        <strain evidence="13">CBS 315.58</strain>
    </source>
</reference>
<accession>A0AAN6XSH0</accession>
<dbReference type="PANTHER" id="PTHR12949">
    <property type="entry name" value="RNA POLYMERASE III DNA DIRECTED -RELATED"/>
    <property type="match status" value="1"/>
</dbReference>
<evidence type="ECO:0000256" key="1">
    <source>
        <dbReference type="ARBA" id="ARBA00004123"/>
    </source>
</evidence>
<comment type="function">
    <text evidence="7 8">DNA-dependent RNA polymerase catalyzes the transcription of DNA into RNA using the four ribonucleoside triphosphates as substrates. Specific core component of RNA polymerase III which synthesizes small RNAs, such as 5S rRNA and tRNAs.</text>
</comment>
<evidence type="ECO:0000256" key="9">
    <source>
        <dbReference type="SAM" id="MobiDB-lite"/>
    </source>
</evidence>
<dbReference type="Proteomes" id="UP001303160">
    <property type="component" value="Unassembled WGS sequence"/>
</dbReference>
<feature type="domain" description="DNA-directed RNA polymerase III subunit RPC3 winged-helix" evidence="12">
    <location>
        <begin position="519"/>
        <end position="593"/>
    </location>
</feature>
<evidence type="ECO:0000256" key="8">
    <source>
        <dbReference type="RuleBase" id="RU367076"/>
    </source>
</evidence>
<evidence type="ECO:0000256" key="2">
    <source>
        <dbReference type="ARBA" id="ARBA00006835"/>
    </source>
</evidence>
<evidence type="ECO:0000256" key="7">
    <source>
        <dbReference type="ARBA" id="ARBA00025127"/>
    </source>
</evidence>
<keyword evidence="5 8" id="KW-0804">Transcription</keyword>
<keyword evidence="4 8" id="KW-0240">DNA-directed RNA polymerase</keyword>
<protein>
    <recommendedName>
        <fullName evidence="8">DNA-directed RNA polymerase III subunit RPC3</fullName>
        <shortName evidence="8">RNA polymerase III subunit C3</shortName>
    </recommendedName>
</protein>
<name>A0AAN6XSH0_9PEZI</name>
<dbReference type="Pfam" id="PF22536">
    <property type="entry name" value="WHD_POLR3C"/>
    <property type="match status" value="1"/>
</dbReference>
<dbReference type="InterPro" id="IPR039748">
    <property type="entry name" value="RPC3"/>
</dbReference>
<dbReference type="Gene3D" id="1.10.10.10">
    <property type="entry name" value="Winged helix-like DNA-binding domain superfamily/Winged helix DNA-binding domain"/>
    <property type="match status" value="2"/>
</dbReference>
<evidence type="ECO:0000259" key="12">
    <source>
        <dbReference type="Pfam" id="PF22536"/>
    </source>
</evidence>
<evidence type="ECO:0000256" key="6">
    <source>
        <dbReference type="ARBA" id="ARBA00023242"/>
    </source>
</evidence>
<dbReference type="InterPro" id="IPR036388">
    <property type="entry name" value="WH-like_DNA-bd_sf"/>
</dbReference>
<feature type="domain" description="RNA polymerase III subunit RPC82-related helix-turn-helix" evidence="11">
    <location>
        <begin position="10"/>
        <end position="69"/>
    </location>
</feature>
<organism evidence="13 14">
    <name type="scientific">Triangularia verruculosa</name>
    <dbReference type="NCBI Taxonomy" id="2587418"/>
    <lineage>
        <taxon>Eukaryota</taxon>
        <taxon>Fungi</taxon>
        <taxon>Dikarya</taxon>
        <taxon>Ascomycota</taxon>
        <taxon>Pezizomycotina</taxon>
        <taxon>Sordariomycetes</taxon>
        <taxon>Sordariomycetidae</taxon>
        <taxon>Sordariales</taxon>
        <taxon>Podosporaceae</taxon>
        <taxon>Triangularia</taxon>
    </lineage>
</organism>
<dbReference type="InterPro" id="IPR013197">
    <property type="entry name" value="RNA_pol_III_RPC82-rel_HTH"/>
</dbReference>
<evidence type="ECO:0000256" key="5">
    <source>
        <dbReference type="ARBA" id="ARBA00023163"/>
    </source>
</evidence>
<dbReference type="InterPro" id="IPR055207">
    <property type="entry name" value="POLR3C_WHD"/>
</dbReference>
<comment type="subcellular location">
    <subcellularLocation>
        <location evidence="1 8">Nucleus</location>
    </subcellularLocation>
</comment>
<dbReference type="InterPro" id="IPR008806">
    <property type="entry name" value="RNA_pol_III_Rpc82_C"/>
</dbReference>
<feature type="region of interest" description="Disordered" evidence="9">
    <location>
        <begin position="144"/>
        <end position="171"/>
    </location>
</feature>
<gene>
    <name evidence="13" type="ORF">QBC40DRAFT_344544</name>
</gene>
<feature type="compositionally biased region" description="Polar residues" evidence="9">
    <location>
        <begin position="449"/>
        <end position="463"/>
    </location>
</feature>
<dbReference type="AlphaFoldDB" id="A0AAN6XSH0"/>
<dbReference type="GO" id="GO:0005666">
    <property type="term" value="C:RNA polymerase III complex"/>
    <property type="evidence" value="ECO:0007669"/>
    <property type="project" value="UniProtKB-UniRule"/>
</dbReference>
<comment type="similarity">
    <text evidence="2 8">Belongs to the RNA polymerase beta chain family.</text>
</comment>
<evidence type="ECO:0000313" key="14">
    <source>
        <dbReference type="Proteomes" id="UP001303160"/>
    </source>
</evidence>
<keyword evidence="14" id="KW-1185">Reference proteome</keyword>
<dbReference type="PANTHER" id="PTHR12949:SF0">
    <property type="entry name" value="DNA-DIRECTED RNA POLYMERASE III SUBUNIT RPC3"/>
    <property type="match status" value="1"/>
</dbReference>
<comment type="subunit">
    <text evidence="3 8">Component of the RNA polymerase III (Pol III) complex consisting of 17 subunits.</text>
</comment>
<proteinExistence type="inferred from homology"/>
<dbReference type="GO" id="GO:0003697">
    <property type="term" value="F:single-stranded DNA binding"/>
    <property type="evidence" value="ECO:0007669"/>
    <property type="project" value="UniProtKB-UniRule"/>
</dbReference>
<comment type="caution">
    <text evidence="13">The sequence shown here is derived from an EMBL/GenBank/DDBJ whole genome shotgun (WGS) entry which is preliminary data.</text>
</comment>
<evidence type="ECO:0000259" key="11">
    <source>
        <dbReference type="Pfam" id="PF08221"/>
    </source>
</evidence>
<keyword evidence="6 8" id="KW-0539">Nucleus</keyword>
<dbReference type="EMBL" id="MU863875">
    <property type="protein sequence ID" value="KAK4205751.1"/>
    <property type="molecule type" value="Genomic_DNA"/>
</dbReference>
<evidence type="ECO:0000256" key="4">
    <source>
        <dbReference type="ARBA" id="ARBA00022478"/>
    </source>
</evidence>
<evidence type="ECO:0000259" key="10">
    <source>
        <dbReference type="Pfam" id="PF05645"/>
    </source>
</evidence>
<evidence type="ECO:0000313" key="13">
    <source>
        <dbReference type="EMBL" id="KAK4205751.1"/>
    </source>
</evidence>
<evidence type="ECO:0000256" key="3">
    <source>
        <dbReference type="ARBA" id="ARBA00011206"/>
    </source>
</evidence>
<feature type="domain" description="RNA polymerase III Rpc82 C -terminal" evidence="10">
    <location>
        <begin position="184"/>
        <end position="513"/>
    </location>
</feature>
<sequence length="680" mass="76223">MLVTAPLAEFCALMIDEIYGELPSRIYASLLMRGRSTIQQLAGDTGMNARQLRHGLALLLQHNLLYYHLDTGSPQCFYEANVEHAYNLTRTGKILEMVEESFGPAAKDVMQTIILTGQARVGDLVDAYQKRIDRVNRAMEALKAEDPFGNGADSHELNGDTPPETKSEKKPDLLISSTAQLKSIICRLVDAELLDAVHKTTYESPEDLLAMFEAEILATYPGKEVKGNKAKAEYKDRVAEALRKDRSGSKSLKRKLEQNGLSAKRRKLFDGAASASGTPDGELDLGVDPNQVICINYEKCLVDLRNRRLMQFSADIIGTTTSWVYGSLLKLLSKDVSRCRDDPIIDHYEKDDERPVPVVVTTAQILDTIKTGLDLSVGLGKVDALKISTAAAEKITAQAPRKKFFIDVQAEVEGDATSDEEEEEEDVKPIMDLDYRPATNGVNGVNGTHVTSGANGVNGTSSKVKVEPRERRVDRRTQLRHHLLLLSESTQGFIRHCGVDEWTVDFEPLMRALRQVELDSAIENTAGREGIRLVRMLRAKGKLDEKAIVGICLMRKADMLKKLAEMQKAGFVQTQEVPREAKADVKKSFFLWYFDPEMALERVLDVAYKTMIHSLQVLDMLREENQVVLSLVKRTDVKGQEEGKLPKFYIDKYAQFLKHERMLLAQIHRVDDLVAVLRDY</sequence>
<dbReference type="GO" id="GO:0006351">
    <property type="term" value="P:DNA-templated transcription"/>
    <property type="evidence" value="ECO:0007669"/>
    <property type="project" value="InterPro"/>
</dbReference>
<dbReference type="Pfam" id="PF08221">
    <property type="entry name" value="HTH_9"/>
    <property type="match status" value="1"/>
</dbReference>
<dbReference type="Pfam" id="PF05645">
    <property type="entry name" value="RNA_pol_Rpc82"/>
    <property type="match status" value="1"/>
</dbReference>